<gene>
    <name evidence="1" type="ORF">C6357_28685</name>
</gene>
<comment type="caution">
    <text evidence="1">The sequence shown here is derived from an EMBL/GenBank/DDBJ whole genome shotgun (WGS) entry which is preliminary data.</text>
</comment>
<evidence type="ECO:0000313" key="1">
    <source>
        <dbReference type="EMBL" id="PRT35450.1"/>
    </source>
</evidence>
<sequence>MKVFKMNDIDWVCAESEEAAKEYYKNECGIDDEDLNEYYEGEVSLQGTMHISVDDLPYEEQQQCQTMIKRGGELVVLRSFEWVIKHQNITSACVIATTEY</sequence>
<proteinExistence type="predicted"/>
<keyword evidence="2" id="KW-1185">Reference proteome</keyword>
<protein>
    <submittedName>
        <fullName evidence="1">Uncharacterized protein</fullName>
    </submittedName>
</protein>
<dbReference type="Proteomes" id="UP000239236">
    <property type="component" value="Unassembled WGS sequence"/>
</dbReference>
<dbReference type="EMBL" id="PVRR01000015">
    <property type="protein sequence ID" value="PRT35450.1"/>
    <property type="molecule type" value="Genomic_DNA"/>
</dbReference>
<name>A0ABX5DPU2_9BACI</name>
<organism evidence="1 2">
    <name type="scientific">Bacillus wiedmannii</name>
    <dbReference type="NCBI Taxonomy" id="1890302"/>
    <lineage>
        <taxon>Bacteria</taxon>
        <taxon>Bacillati</taxon>
        <taxon>Bacillota</taxon>
        <taxon>Bacilli</taxon>
        <taxon>Bacillales</taxon>
        <taxon>Bacillaceae</taxon>
        <taxon>Bacillus</taxon>
        <taxon>Bacillus cereus group</taxon>
    </lineage>
</organism>
<dbReference type="RefSeq" id="WP_106102751.1">
    <property type="nucleotide sequence ID" value="NZ_PVRR01000015.1"/>
</dbReference>
<evidence type="ECO:0000313" key="2">
    <source>
        <dbReference type="Proteomes" id="UP000239236"/>
    </source>
</evidence>
<accession>A0ABX5DPU2</accession>
<reference evidence="1 2" key="1">
    <citation type="submission" date="2018-03" db="EMBL/GenBank/DDBJ databases">
        <title>Genotypic and phenotypic analysis of antagonistic Bacillus spp. isolated from rhizosphere soil of plants in Tibet.</title>
        <authorList>
            <person name="Borriss R."/>
            <person name="Lasch P."/>
            <person name="Wu L."/>
            <person name="Wu H."/>
            <person name="Gao X."/>
        </authorList>
    </citation>
    <scope>NUCLEOTIDE SEQUENCE [LARGE SCALE GENOMIC DNA]</scope>
    <source>
        <strain evidence="1 2">NMSW16</strain>
    </source>
</reference>